<sequence>MWMRRIFMERSRKGLFNVLVKDLKLFDSVYFFQSFRMSSQTFEILLSWVAPFISKSSLRRAVATAEERLCIALRYLVTGNAQITIAISFRMSPTTIGRIIIETCKVIWNVICKKGYLLAPSSQKELLEISSEFYERWIFPHCLGAIDGKHVSIKSQARSGSMYFNYKKTFSIVLLTTCNAKYEFTLVDIGGSGRQSDGGIYNNSKVGSATLKPHMMRPYPRRTNLDKTEIVFNYRLSRGRRVIENSFGVLASRFRIFRRPIVLKVENVKIVVKATVALHNFLMRIQIKTDNFSYCPSHYVDQETLHESIPGLWRKETNNYLGLKSIQCQGAHNFIKKAKSIRNNYKDYFNSEEG</sequence>
<evidence type="ECO:0000313" key="10">
    <source>
        <dbReference type="RefSeq" id="XP_065658147.1"/>
    </source>
</evidence>
<feature type="domain" description="DDE Tnp4" evidence="8">
    <location>
        <begin position="146"/>
        <end position="280"/>
    </location>
</feature>
<evidence type="ECO:0000256" key="6">
    <source>
        <dbReference type="ARBA" id="ARBA00022801"/>
    </source>
</evidence>
<dbReference type="InterPro" id="IPR045249">
    <property type="entry name" value="HARBI1-like"/>
</dbReference>
<evidence type="ECO:0000256" key="5">
    <source>
        <dbReference type="ARBA" id="ARBA00022723"/>
    </source>
</evidence>
<comment type="cofactor">
    <cofactor evidence="1">
        <name>a divalent metal cation</name>
        <dbReference type="ChEBI" id="CHEBI:60240"/>
    </cofactor>
</comment>
<evidence type="ECO:0000256" key="7">
    <source>
        <dbReference type="ARBA" id="ARBA00023242"/>
    </source>
</evidence>
<dbReference type="RefSeq" id="XP_065658147.1">
    <property type="nucleotide sequence ID" value="XM_065802075.1"/>
</dbReference>
<dbReference type="PANTHER" id="PTHR22930">
    <property type="match status" value="1"/>
</dbReference>
<evidence type="ECO:0000259" key="8">
    <source>
        <dbReference type="Pfam" id="PF13359"/>
    </source>
</evidence>
<keyword evidence="7" id="KW-0539">Nucleus</keyword>
<dbReference type="PANTHER" id="PTHR22930:SF269">
    <property type="entry name" value="NUCLEASE HARBI1-LIKE PROTEIN"/>
    <property type="match status" value="1"/>
</dbReference>
<evidence type="ECO:0000256" key="3">
    <source>
        <dbReference type="ARBA" id="ARBA00006958"/>
    </source>
</evidence>
<accession>A0ABM4C938</accession>
<keyword evidence="6" id="KW-0378">Hydrolase</keyword>
<keyword evidence="9" id="KW-1185">Reference proteome</keyword>
<evidence type="ECO:0000256" key="1">
    <source>
        <dbReference type="ARBA" id="ARBA00001968"/>
    </source>
</evidence>
<keyword evidence="4" id="KW-0540">Nuclease</keyword>
<protein>
    <submittedName>
        <fullName evidence="10">Nuclease HARBI1</fullName>
    </submittedName>
</protein>
<reference evidence="10" key="1">
    <citation type="submission" date="2025-08" db="UniProtKB">
        <authorList>
            <consortium name="RefSeq"/>
        </authorList>
    </citation>
    <scope>IDENTIFICATION</scope>
</reference>
<gene>
    <name evidence="10" type="primary">LOC136082658</name>
</gene>
<dbReference type="GeneID" id="136082658"/>
<name>A0ABM4C938_HYDVU</name>
<comment type="similarity">
    <text evidence="3">Belongs to the HARBI1 family.</text>
</comment>
<organism evidence="9 10">
    <name type="scientific">Hydra vulgaris</name>
    <name type="common">Hydra</name>
    <name type="synonym">Hydra attenuata</name>
    <dbReference type="NCBI Taxonomy" id="6087"/>
    <lineage>
        <taxon>Eukaryota</taxon>
        <taxon>Metazoa</taxon>
        <taxon>Cnidaria</taxon>
        <taxon>Hydrozoa</taxon>
        <taxon>Hydroidolina</taxon>
        <taxon>Anthoathecata</taxon>
        <taxon>Aplanulata</taxon>
        <taxon>Hydridae</taxon>
        <taxon>Hydra</taxon>
    </lineage>
</organism>
<evidence type="ECO:0000256" key="2">
    <source>
        <dbReference type="ARBA" id="ARBA00004123"/>
    </source>
</evidence>
<evidence type="ECO:0000313" key="9">
    <source>
        <dbReference type="Proteomes" id="UP001652625"/>
    </source>
</evidence>
<dbReference type="Pfam" id="PF13359">
    <property type="entry name" value="DDE_Tnp_4"/>
    <property type="match status" value="1"/>
</dbReference>
<comment type="subcellular location">
    <subcellularLocation>
        <location evidence="2">Nucleus</location>
    </subcellularLocation>
</comment>
<keyword evidence="5" id="KW-0479">Metal-binding</keyword>
<dbReference type="InterPro" id="IPR027806">
    <property type="entry name" value="HARBI1_dom"/>
</dbReference>
<proteinExistence type="inferred from homology"/>
<dbReference type="Proteomes" id="UP001652625">
    <property type="component" value="Chromosome 07"/>
</dbReference>
<evidence type="ECO:0000256" key="4">
    <source>
        <dbReference type="ARBA" id="ARBA00022722"/>
    </source>
</evidence>